<comment type="caution">
    <text evidence="2">The sequence shown here is derived from an EMBL/GenBank/DDBJ whole genome shotgun (WGS) entry which is preliminary data.</text>
</comment>
<keyword evidence="1" id="KW-0812">Transmembrane</keyword>
<gene>
    <name evidence="2" type="ORF">GOB80_00280</name>
</gene>
<protein>
    <recommendedName>
        <fullName evidence="4">EamA domain-containing protein</fullName>
    </recommendedName>
</protein>
<organism evidence="2 3">
    <name type="scientific">Acetobacter ghanensis</name>
    <dbReference type="NCBI Taxonomy" id="431306"/>
    <lineage>
        <taxon>Bacteria</taxon>
        <taxon>Pseudomonadati</taxon>
        <taxon>Pseudomonadota</taxon>
        <taxon>Alphaproteobacteria</taxon>
        <taxon>Acetobacterales</taxon>
        <taxon>Acetobacteraceae</taxon>
        <taxon>Acetobacter</taxon>
    </lineage>
</organism>
<accession>A0ABX0KHF1</accession>
<feature type="transmembrane region" description="Helical" evidence="1">
    <location>
        <begin position="12"/>
        <end position="29"/>
    </location>
</feature>
<name>A0ABX0KHF1_9PROT</name>
<dbReference type="RefSeq" id="WP_157065329.1">
    <property type="nucleotide sequence ID" value="NZ_LN609302.1"/>
</dbReference>
<evidence type="ECO:0000256" key="1">
    <source>
        <dbReference type="SAM" id="Phobius"/>
    </source>
</evidence>
<proteinExistence type="predicted"/>
<dbReference type="Proteomes" id="UP000657200">
    <property type="component" value="Unassembled WGS sequence"/>
</dbReference>
<evidence type="ECO:0008006" key="4">
    <source>
        <dbReference type="Google" id="ProtNLM"/>
    </source>
</evidence>
<dbReference type="EMBL" id="WOTE01000001">
    <property type="protein sequence ID" value="NHO38131.1"/>
    <property type="molecule type" value="Genomic_DNA"/>
</dbReference>
<reference evidence="2 3" key="1">
    <citation type="journal article" date="2020" name="Int. J. Syst. Evol. Microbiol.">
        <title>Novel acetic acid bacteria from cider fermentations: Acetobacter conturbans sp. nov. and Acetobacter fallax sp. nov.</title>
        <authorList>
            <person name="Sombolestani A.S."/>
            <person name="Cleenwerck I."/>
            <person name="Cnockaert M."/>
            <person name="Borremans W."/>
            <person name="Wieme A.D."/>
            <person name="De Vuyst L."/>
            <person name="Vandamme P."/>
        </authorList>
    </citation>
    <scope>NUCLEOTIDE SEQUENCE [LARGE SCALE GENOMIC DNA]</scope>
    <source>
        <strain evidence="2 3">LMG 23848</strain>
    </source>
</reference>
<feature type="transmembrane region" description="Helical" evidence="1">
    <location>
        <begin position="41"/>
        <end position="57"/>
    </location>
</feature>
<sequence length="92" mass="10003">MTDTKLLETEIAIFMACALWACSLAFICKKFSLKINSFQTTLLRLAALALLGIGLKIAVPWGVMPACALCIMLVSTNSIILACTFGFFHSQK</sequence>
<feature type="transmembrane region" description="Helical" evidence="1">
    <location>
        <begin position="63"/>
        <end position="88"/>
    </location>
</feature>
<evidence type="ECO:0000313" key="3">
    <source>
        <dbReference type="Proteomes" id="UP000657200"/>
    </source>
</evidence>
<keyword evidence="1" id="KW-0472">Membrane</keyword>
<keyword evidence="3" id="KW-1185">Reference proteome</keyword>
<evidence type="ECO:0000313" key="2">
    <source>
        <dbReference type="EMBL" id="NHO38131.1"/>
    </source>
</evidence>
<keyword evidence="1" id="KW-1133">Transmembrane helix</keyword>